<sequence>MASSSKKRNSKKDSAKQTNGVKVEDDDIIYISSDDEKKQQPTRGRDWCWTKHVTEAVGNWKKPQTLHVPSWIVKAALKNRTTIWLESVDTGRNYKSTIMTPTGRGENVRYIGDGWYSYLEDHKPRLGDLLDFRVTKRPNYILVMLTRRI</sequence>
<accession>A0A2Z6N0E3</accession>
<evidence type="ECO:0000313" key="2">
    <source>
        <dbReference type="EMBL" id="GAU35573.1"/>
    </source>
</evidence>
<evidence type="ECO:0008006" key="4">
    <source>
        <dbReference type="Google" id="ProtNLM"/>
    </source>
</evidence>
<name>A0A2Z6N0E3_TRISU</name>
<gene>
    <name evidence="2" type="ORF">TSUD_295090</name>
</gene>
<evidence type="ECO:0000313" key="3">
    <source>
        <dbReference type="Proteomes" id="UP000242715"/>
    </source>
</evidence>
<protein>
    <recommendedName>
        <fullName evidence="4">TF-B3 domain-containing protein</fullName>
    </recommendedName>
</protein>
<dbReference type="Proteomes" id="UP000242715">
    <property type="component" value="Unassembled WGS sequence"/>
</dbReference>
<reference evidence="3" key="1">
    <citation type="journal article" date="2017" name="Front. Plant Sci.">
        <title>Climate Clever Clovers: New Paradigm to Reduce the Environmental Footprint of Ruminants by Breeding Low Methanogenic Forages Utilizing Haplotype Variation.</title>
        <authorList>
            <person name="Kaur P."/>
            <person name="Appels R."/>
            <person name="Bayer P.E."/>
            <person name="Keeble-Gagnere G."/>
            <person name="Wang J."/>
            <person name="Hirakawa H."/>
            <person name="Shirasawa K."/>
            <person name="Vercoe P."/>
            <person name="Stefanova K."/>
            <person name="Durmic Z."/>
            <person name="Nichols P."/>
            <person name="Revell C."/>
            <person name="Isobe S.N."/>
            <person name="Edwards D."/>
            <person name="Erskine W."/>
        </authorList>
    </citation>
    <scope>NUCLEOTIDE SEQUENCE [LARGE SCALE GENOMIC DNA]</scope>
    <source>
        <strain evidence="3">cv. Daliak</strain>
    </source>
</reference>
<feature type="compositionally biased region" description="Basic residues" evidence="1">
    <location>
        <begin position="1"/>
        <end position="10"/>
    </location>
</feature>
<proteinExistence type="predicted"/>
<keyword evidence="3" id="KW-1185">Reference proteome</keyword>
<dbReference type="AlphaFoldDB" id="A0A2Z6N0E3"/>
<feature type="region of interest" description="Disordered" evidence="1">
    <location>
        <begin position="1"/>
        <end position="20"/>
    </location>
</feature>
<dbReference type="EMBL" id="DF973596">
    <property type="protein sequence ID" value="GAU35573.1"/>
    <property type="molecule type" value="Genomic_DNA"/>
</dbReference>
<organism evidence="2 3">
    <name type="scientific">Trifolium subterraneum</name>
    <name type="common">Subterranean clover</name>
    <dbReference type="NCBI Taxonomy" id="3900"/>
    <lineage>
        <taxon>Eukaryota</taxon>
        <taxon>Viridiplantae</taxon>
        <taxon>Streptophyta</taxon>
        <taxon>Embryophyta</taxon>
        <taxon>Tracheophyta</taxon>
        <taxon>Spermatophyta</taxon>
        <taxon>Magnoliopsida</taxon>
        <taxon>eudicotyledons</taxon>
        <taxon>Gunneridae</taxon>
        <taxon>Pentapetalae</taxon>
        <taxon>rosids</taxon>
        <taxon>fabids</taxon>
        <taxon>Fabales</taxon>
        <taxon>Fabaceae</taxon>
        <taxon>Papilionoideae</taxon>
        <taxon>50 kb inversion clade</taxon>
        <taxon>NPAAA clade</taxon>
        <taxon>Hologalegina</taxon>
        <taxon>IRL clade</taxon>
        <taxon>Trifolieae</taxon>
        <taxon>Trifolium</taxon>
    </lineage>
</organism>
<evidence type="ECO:0000256" key="1">
    <source>
        <dbReference type="SAM" id="MobiDB-lite"/>
    </source>
</evidence>